<dbReference type="EMBL" id="GIFC01000046">
    <property type="protein sequence ID" value="MXU82129.1"/>
    <property type="molecule type" value="Transcribed_RNA"/>
</dbReference>
<dbReference type="AlphaFoldDB" id="A0A6B0TQJ7"/>
<evidence type="ECO:0000313" key="2">
    <source>
        <dbReference type="EMBL" id="MXU82129.1"/>
    </source>
</evidence>
<organism evidence="2">
    <name type="scientific">Ixodes ricinus</name>
    <name type="common">Common tick</name>
    <name type="synonym">Acarus ricinus</name>
    <dbReference type="NCBI Taxonomy" id="34613"/>
    <lineage>
        <taxon>Eukaryota</taxon>
        <taxon>Metazoa</taxon>
        <taxon>Ecdysozoa</taxon>
        <taxon>Arthropoda</taxon>
        <taxon>Chelicerata</taxon>
        <taxon>Arachnida</taxon>
        <taxon>Acari</taxon>
        <taxon>Parasitiformes</taxon>
        <taxon>Ixodida</taxon>
        <taxon>Ixodoidea</taxon>
        <taxon>Ixodidae</taxon>
        <taxon>Ixodinae</taxon>
        <taxon>Ixodes</taxon>
    </lineage>
</organism>
<protein>
    <submittedName>
        <fullName evidence="2">Putative secreted protein</fullName>
    </submittedName>
</protein>
<accession>A0A6B0TQJ7</accession>
<reference evidence="2" key="1">
    <citation type="submission" date="2019-12" db="EMBL/GenBank/DDBJ databases">
        <title>An insight into the sialome of adult female Ixodes ricinus ticks feeding for 6 days.</title>
        <authorList>
            <person name="Perner J."/>
            <person name="Ribeiro J.M.C."/>
        </authorList>
    </citation>
    <scope>NUCLEOTIDE SEQUENCE</scope>
    <source>
        <strain evidence="2">Semi-engorged</strain>
        <tissue evidence="2">Salivary glands</tissue>
    </source>
</reference>
<sequence>MKHLRCCAFLCVLFLRHVFDDVLLSPSFGHNATAFSRNKTSKTFTLKKCIFITEQRRIIIYLNASN</sequence>
<proteinExistence type="predicted"/>
<feature type="signal peptide" evidence="1">
    <location>
        <begin position="1"/>
        <end position="20"/>
    </location>
</feature>
<feature type="chain" id="PRO_5025355206" evidence="1">
    <location>
        <begin position="21"/>
        <end position="66"/>
    </location>
</feature>
<evidence type="ECO:0000256" key="1">
    <source>
        <dbReference type="SAM" id="SignalP"/>
    </source>
</evidence>
<keyword evidence="1" id="KW-0732">Signal</keyword>
<name>A0A6B0TQJ7_IXORI</name>